<dbReference type="OrthoDB" id="9794917at2"/>
<protein>
    <submittedName>
        <fullName evidence="2">VOC family protein</fullName>
    </submittedName>
</protein>
<accession>A0A3A8KJU7</accession>
<dbReference type="RefSeq" id="WP_120600553.1">
    <property type="nucleotide sequence ID" value="NZ_JABFJX010000001.1"/>
</dbReference>
<proteinExistence type="predicted"/>
<dbReference type="PROSITE" id="PS51819">
    <property type="entry name" value="VOC"/>
    <property type="match status" value="1"/>
</dbReference>
<sequence>MRITVTSVMVEDQSKALKFYTEVLGFVLKVDVPMGGEHRWLTVVSPDAQEGTQLLLEPLGFAPARVYQKALFDAGIPAASFGVDDCQAEYERLLKHGVVFHTKPTVMGPVTVAMFQDTCGNLIQMAQV</sequence>
<reference evidence="3" key="1">
    <citation type="submission" date="2018-09" db="EMBL/GenBank/DDBJ databases">
        <authorList>
            <person name="Livingstone P.G."/>
            <person name="Whitworth D.E."/>
        </authorList>
    </citation>
    <scope>NUCLEOTIDE SEQUENCE [LARGE SCALE GENOMIC DNA]</scope>
    <source>
        <strain evidence="3">CA043D</strain>
    </source>
</reference>
<dbReference type="Proteomes" id="UP000268313">
    <property type="component" value="Unassembled WGS sequence"/>
</dbReference>
<keyword evidence="3" id="KW-1185">Reference proteome</keyword>
<feature type="domain" description="VOC" evidence="1">
    <location>
        <begin position="2"/>
        <end position="128"/>
    </location>
</feature>
<name>A0A3A8KJU7_9BACT</name>
<organism evidence="2 3">
    <name type="scientific">Corallococcus carmarthensis</name>
    <dbReference type="NCBI Taxonomy" id="2316728"/>
    <lineage>
        <taxon>Bacteria</taxon>
        <taxon>Pseudomonadati</taxon>
        <taxon>Myxococcota</taxon>
        <taxon>Myxococcia</taxon>
        <taxon>Myxococcales</taxon>
        <taxon>Cystobacterineae</taxon>
        <taxon>Myxococcaceae</taxon>
        <taxon>Corallococcus</taxon>
    </lineage>
</organism>
<dbReference type="PANTHER" id="PTHR36437:SF2">
    <property type="entry name" value="GLYOXALASE_BLEOMYCIN RESISTANCE PROTEIN_DIOXYGENASE"/>
    <property type="match status" value="1"/>
</dbReference>
<dbReference type="EMBL" id="RAWE01000002">
    <property type="protein sequence ID" value="RKH07637.1"/>
    <property type="molecule type" value="Genomic_DNA"/>
</dbReference>
<evidence type="ECO:0000313" key="3">
    <source>
        <dbReference type="Proteomes" id="UP000268313"/>
    </source>
</evidence>
<evidence type="ECO:0000259" key="1">
    <source>
        <dbReference type="PROSITE" id="PS51819"/>
    </source>
</evidence>
<dbReference type="Gene3D" id="3.10.180.10">
    <property type="entry name" value="2,3-Dihydroxybiphenyl 1,2-Dioxygenase, domain 1"/>
    <property type="match status" value="1"/>
</dbReference>
<dbReference type="SUPFAM" id="SSF54593">
    <property type="entry name" value="Glyoxalase/Bleomycin resistance protein/Dihydroxybiphenyl dioxygenase"/>
    <property type="match status" value="1"/>
</dbReference>
<dbReference type="AlphaFoldDB" id="A0A3A8KJU7"/>
<dbReference type="InterPro" id="IPR037523">
    <property type="entry name" value="VOC_core"/>
</dbReference>
<dbReference type="InterPro" id="IPR004360">
    <property type="entry name" value="Glyas_Fos-R_dOase_dom"/>
</dbReference>
<comment type="caution">
    <text evidence="2">The sequence shown here is derived from an EMBL/GenBank/DDBJ whole genome shotgun (WGS) entry which is preliminary data.</text>
</comment>
<evidence type="ECO:0000313" key="2">
    <source>
        <dbReference type="EMBL" id="RKH07637.1"/>
    </source>
</evidence>
<dbReference type="CDD" id="cd07263">
    <property type="entry name" value="VOC_like"/>
    <property type="match status" value="1"/>
</dbReference>
<dbReference type="PANTHER" id="PTHR36437">
    <property type="entry name" value="GLYOXALASE/BLEOMYCIN RESISTANCE PROTEIN/DIOXYGENASE"/>
    <property type="match status" value="1"/>
</dbReference>
<gene>
    <name evidence="2" type="ORF">D7X32_00750</name>
</gene>
<dbReference type="InterPro" id="IPR029068">
    <property type="entry name" value="Glyas_Bleomycin-R_OHBP_Dase"/>
</dbReference>
<dbReference type="Pfam" id="PF00903">
    <property type="entry name" value="Glyoxalase"/>
    <property type="match status" value="1"/>
</dbReference>